<sequence>MTPLLIDIGALRPLALQDLCLRPPEYKQDRDNLCSFKVGLGFRSSWVCSPKKKYLWGLQTSTPHWFKPGQLTYKILDFSALLEKRSAAIKLPLSRACQHPDSPPE</sequence>
<reference evidence="1" key="1">
    <citation type="journal article" date="2023" name="Science">
        <title>Genome structures resolve the early diversification of teleost fishes.</title>
        <authorList>
            <person name="Parey E."/>
            <person name="Louis A."/>
            <person name="Montfort J."/>
            <person name="Bouchez O."/>
            <person name="Roques C."/>
            <person name="Iampietro C."/>
            <person name="Lluch J."/>
            <person name="Castinel A."/>
            <person name="Donnadieu C."/>
            <person name="Desvignes T."/>
            <person name="Floi Bucao C."/>
            <person name="Jouanno E."/>
            <person name="Wen M."/>
            <person name="Mejri S."/>
            <person name="Dirks R."/>
            <person name="Jansen H."/>
            <person name="Henkel C."/>
            <person name="Chen W.J."/>
            <person name="Zahm M."/>
            <person name="Cabau C."/>
            <person name="Klopp C."/>
            <person name="Thompson A.W."/>
            <person name="Robinson-Rechavi M."/>
            <person name="Braasch I."/>
            <person name="Lecointre G."/>
            <person name="Bobe J."/>
            <person name="Postlethwait J.H."/>
            <person name="Berthelot C."/>
            <person name="Roest Crollius H."/>
            <person name="Guiguen Y."/>
        </authorList>
    </citation>
    <scope>NUCLEOTIDE SEQUENCE</scope>
    <source>
        <strain evidence="1">WJC10195</strain>
    </source>
</reference>
<keyword evidence="2" id="KW-1185">Reference proteome</keyword>
<dbReference type="Proteomes" id="UP001152622">
    <property type="component" value="Chromosome 12"/>
</dbReference>
<accession>A0A9Q1ETU5</accession>
<protein>
    <submittedName>
        <fullName evidence="1">Uncharacterized protein</fullName>
    </submittedName>
</protein>
<dbReference type="AlphaFoldDB" id="A0A9Q1ETU5"/>
<name>A0A9Q1ETU5_SYNKA</name>
<proteinExistence type="predicted"/>
<gene>
    <name evidence="1" type="ORF">SKAU_G00291490</name>
</gene>
<organism evidence="1 2">
    <name type="scientific">Synaphobranchus kaupii</name>
    <name type="common">Kaup's arrowtooth eel</name>
    <dbReference type="NCBI Taxonomy" id="118154"/>
    <lineage>
        <taxon>Eukaryota</taxon>
        <taxon>Metazoa</taxon>
        <taxon>Chordata</taxon>
        <taxon>Craniata</taxon>
        <taxon>Vertebrata</taxon>
        <taxon>Euteleostomi</taxon>
        <taxon>Actinopterygii</taxon>
        <taxon>Neopterygii</taxon>
        <taxon>Teleostei</taxon>
        <taxon>Anguilliformes</taxon>
        <taxon>Synaphobranchidae</taxon>
        <taxon>Synaphobranchus</taxon>
    </lineage>
</organism>
<comment type="caution">
    <text evidence="1">The sequence shown here is derived from an EMBL/GenBank/DDBJ whole genome shotgun (WGS) entry which is preliminary data.</text>
</comment>
<dbReference type="EMBL" id="JAINUF010000012">
    <property type="protein sequence ID" value="KAJ8344956.1"/>
    <property type="molecule type" value="Genomic_DNA"/>
</dbReference>
<evidence type="ECO:0000313" key="1">
    <source>
        <dbReference type="EMBL" id="KAJ8344956.1"/>
    </source>
</evidence>
<evidence type="ECO:0000313" key="2">
    <source>
        <dbReference type="Proteomes" id="UP001152622"/>
    </source>
</evidence>